<comment type="caution">
    <text evidence="4">The sequence shown here is derived from an EMBL/GenBank/DDBJ whole genome shotgun (WGS) entry which is preliminary data.</text>
</comment>
<reference evidence="4" key="2">
    <citation type="journal article" date="2023" name="Science">
        <title>Genomic signatures of disease resistance in endangered staghorn corals.</title>
        <authorList>
            <person name="Vollmer S.V."/>
            <person name="Selwyn J.D."/>
            <person name="Despard B.A."/>
            <person name="Roesel C.L."/>
        </authorList>
    </citation>
    <scope>NUCLEOTIDE SEQUENCE</scope>
    <source>
        <strain evidence="4">K2</strain>
    </source>
</reference>
<dbReference type="AlphaFoldDB" id="A0AAD9VE79"/>
<dbReference type="PANTHER" id="PTHR15071">
    <property type="entry name" value="MANNOSE-6-PHOSPHATE RECEPTOR FAMILY MEMBER"/>
    <property type="match status" value="1"/>
</dbReference>
<feature type="chain" id="PRO_5042146453" evidence="3">
    <location>
        <begin position="25"/>
        <end position="328"/>
    </location>
</feature>
<feature type="region of interest" description="Disordered" evidence="1">
    <location>
        <begin position="235"/>
        <end position="328"/>
    </location>
</feature>
<sequence>MPLLGWIRCLICSALLFSSNPSEPASGTQATDQHRLPVSIDETGSFLCSCSDKKGRTYNLASLAKRDGNPRFTVQAKDNYSYSFNPCFSFKLGSFGDCSGGNVAVCRWTNTSYEKIGDQRKVRCVLQSNGTPKFEYSTIPSSVWLSVVHLQCDPKRKSVESAEFLVTDDTSPDPVKFLLKHNCACPNACPDETPTHIGTSTSASDLKTFVIPSIVSAAVVFFICVSWFAIQQSIRGRRQRRPHEATPLIHGEDEHTGGHNSAGALSQTEESSGGDDSEYLTPRSTITSVQDEPLSMTDPAVACKNNNTNKEIQGSVRKDSHETEEAKV</sequence>
<feature type="signal peptide" evidence="3">
    <location>
        <begin position="1"/>
        <end position="24"/>
    </location>
</feature>
<dbReference type="SUPFAM" id="SSF50911">
    <property type="entry name" value="Mannose 6-phosphate receptor domain"/>
    <property type="match status" value="1"/>
</dbReference>
<name>A0AAD9VE79_ACRCE</name>
<feature type="compositionally biased region" description="Basic and acidic residues" evidence="1">
    <location>
        <begin position="316"/>
        <end position="328"/>
    </location>
</feature>
<dbReference type="InterPro" id="IPR009011">
    <property type="entry name" value="Man6P_isomerase_rcpt-bd_dom_sf"/>
</dbReference>
<keyword evidence="2" id="KW-0812">Transmembrane</keyword>
<dbReference type="GO" id="GO:0000139">
    <property type="term" value="C:Golgi membrane"/>
    <property type="evidence" value="ECO:0007669"/>
    <property type="project" value="UniProtKB-SubCell"/>
</dbReference>
<feature type="transmembrane region" description="Helical" evidence="2">
    <location>
        <begin position="209"/>
        <end position="230"/>
    </location>
</feature>
<gene>
    <name evidence="4" type="ORF">P5673_004460</name>
</gene>
<evidence type="ECO:0000256" key="2">
    <source>
        <dbReference type="SAM" id="Phobius"/>
    </source>
</evidence>
<evidence type="ECO:0000256" key="3">
    <source>
        <dbReference type="SAM" id="SignalP"/>
    </source>
</evidence>
<organism evidence="4 5">
    <name type="scientific">Acropora cervicornis</name>
    <name type="common">Staghorn coral</name>
    <dbReference type="NCBI Taxonomy" id="6130"/>
    <lineage>
        <taxon>Eukaryota</taxon>
        <taxon>Metazoa</taxon>
        <taxon>Cnidaria</taxon>
        <taxon>Anthozoa</taxon>
        <taxon>Hexacorallia</taxon>
        <taxon>Scleractinia</taxon>
        <taxon>Astrocoeniina</taxon>
        <taxon>Acroporidae</taxon>
        <taxon>Acropora</taxon>
    </lineage>
</organism>
<proteinExistence type="predicted"/>
<reference evidence="4" key="1">
    <citation type="journal article" date="2023" name="G3 (Bethesda)">
        <title>Whole genome assembly and annotation of the endangered Caribbean coral Acropora cervicornis.</title>
        <authorList>
            <person name="Selwyn J.D."/>
            <person name="Vollmer S.V."/>
        </authorList>
    </citation>
    <scope>NUCLEOTIDE SEQUENCE</scope>
    <source>
        <strain evidence="4">K2</strain>
    </source>
</reference>
<evidence type="ECO:0000313" key="5">
    <source>
        <dbReference type="Proteomes" id="UP001249851"/>
    </source>
</evidence>
<dbReference type="PANTHER" id="PTHR15071:SF0">
    <property type="entry name" value="MANNOSE 6-PHOSPHATE RECEPTOR-LIKE PROTEIN 1"/>
    <property type="match status" value="1"/>
</dbReference>
<keyword evidence="2" id="KW-1133">Transmembrane helix</keyword>
<evidence type="ECO:0000313" key="4">
    <source>
        <dbReference type="EMBL" id="KAK2570767.1"/>
    </source>
</evidence>
<dbReference type="GO" id="GO:0005802">
    <property type="term" value="C:trans-Golgi network"/>
    <property type="evidence" value="ECO:0007669"/>
    <property type="project" value="TreeGrafter"/>
</dbReference>
<keyword evidence="3" id="KW-0732">Signal</keyword>
<dbReference type="EMBL" id="JARQWQ010000007">
    <property type="protein sequence ID" value="KAK2570767.1"/>
    <property type="molecule type" value="Genomic_DNA"/>
</dbReference>
<keyword evidence="5" id="KW-1185">Reference proteome</keyword>
<dbReference type="Proteomes" id="UP001249851">
    <property type="component" value="Unassembled WGS sequence"/>
</dbReference>
<accession>A0AAD9VE79</accession>
<keyword evidence="2" id="KW-0472">Membrane</keyword>
<protein>
    <submittedName>
        <fullName evidence="4">Uncharacterized protein</fullName>
    </submittedName>
</protein>
<evidence type="ECO:0000256" key="1">
    <source>
        <dbReference type="SAM" id="MobiDB-lite"/>
    </source>
</evidence>
<dbReference type="Gene3D" id="2.70.130.10">
    <property type="entry name" value="Mannose-6-phosphate receptor binding domain"/>
    <property type="match status" value="1"/>
</dbReference>